<dbReference type="EMBL" id="GBXM01038228">
    <property type="protein sequence ID" value="JAH70349.1"/>
    <property type="molecule type" value="Transcribed_RNA"/>
</dbReference>
<reference evidence="1" key="2">
    <citation type="journal article" date="2015" name="Fish Shellfish Immunol.">
        <title>Early steps in the European eel (Anguilla anguilla)-Vibrio vulnificus interaction in the gills: Role of the RtxA13 toxin.</title>
        <authorList>
            <person name="Callol A."/>
            <person name="Pajuelo D."/>
            <person name="Ebbesson L."/>
            <person name="Teles M."/>
            <person name="MacKenzie S."/>
            <person name="Amaro C."/>
        </authorList>
    </citation>
    <scope>NUCLEOTIDE SEQUENCE</scope>
</reference>
<evidence type="ECO:0000313" key="1">
    <source>
        <dbReference type="EMBL" id="JAH66344.1"/>
    </source>
</evidence>
<accession>A0A0E9UKH6</accession>
<sequence>MQDSDAHFQLTVTNFFLPSCPN</sequence>
<organism evidence="1">
    <name type="scientific">Anguilla anguilla</name>
    <name type="common">European freshwater eel</name>
    <name type="synonym">Muraena anguilla</name>
    <dbReference type="NCBI Taxonomy" id="7936"/>
    <lineage>
        <taxon>Eukaryota</taxon>
        <taxon>Metazoa</taxon>
        <taxon>Chordata</taxon>
        <taxon>Craniata</taxon>
        <taxon>Vertebrata</taxon>
        <taxon>Euteleostomi</taxon>
        <taxon>Actinopterygii</taxon>
        <taxon>Neopterygii</taxon>
        <taxon>Teleostei</taxon>
        <taxon>Anguilliformes</taxon>
        <taxon>Anguillidae</taxon>
        <taxon>Anguilla</taxon>
    </lineage>
</organism>
<dbReference type="AlphaFoldDB" id="A0A0E9UKH6"/>
<dbReference type="EMBL" id="GBXM01042233">
    <property type="protein sequence ID" value="JAH66344.1"/>
    <property type="molecule type" value="Transcribed_RNA"/>
</dbReference>
<protein>
    <submittedName>
        <fullName evidence="1">Uncharacterized protein</fullName>
    </submittedName>
</protein>
<proteinExistence type="predicted"/>
<name>A0A0E9UKH6_ANGAN</name>
<reference evidence="1" key="1">
    <citation type="submission" date="2014-11" db="EMBL/GenBank/DDBJ databases">
        <authorList>
            <person name="Amaro Gonzalez C."/>
        </authorList>
    </citation>
    <scope>NUCLEOTIDE SEQUENCE</scope>
</reference>